<reference evidence="3 4" key="1">
    <citation type="submission" date="2020-08" db="EMBL/GenBank/DDBJ databases">
        <title>Sequencing the genomes of 1000 actinobacteria strains.</title>
        <authorList>
            <person name="Klenk H.-P."/>
        </authorList>
    </citation>
    <scope>NUCLEOTIDE SEQUENCE [LARGE SCALE GENOMIC DNA]</scope>
    <source>
        <strain evidence="3 4">DSM 43768</strain>
    </source>
</reference>
<dbReference type="RefSeq" id="WP_185110021.1">
    <property type="nucleotide sequence ID" value="NZ_BAAAXY010000006.1"/>
</dbReference>
<feature type="transmembrane region" description="Helical" evidence="2">
    <location>
        <begin position="42"/>
        <end position="63"/>
    </location>
</feature>
<evidence type="ECO:0000313" key="4">
    <source>
        <dbReference type="Proteomes" id="UP000565579"/>
    </source>
</evidence>
<dbReference type="AlphaFoldDB" id="A0A7X0U531"/>
<evidence type="ECO:0000256" key="1">
    <source>
        <dbReference type="SAM" id="MobiDB-lite"/>
    </source>
</evidence>
<feature type="region of interest" description="Disordered" evidence="1">
    <location>
        <begin position="1"/>
        <end position="26"/>
    </location>
</feature>
<protein>
    <recommendedName>
        <fullName evidence="5">WD40 repeat domain-containing protein</fullName>
    </recommendedName>
</protein>
<name>A0A7X0U531_9ACTN</name>
<dbReference type="SUPFAM" id="SSF69304">
    <property type="entry name" value="Tricorn protease N-terminal domain"/>
    <property type="match status" value="1"/>
</dbReference>
<feature type="compositionally biased region" description="Pro residues" evidence="1">
    <location>
        <begin position="75"/>
        <end position="94"/>
    </location>
</feature>
<keyword evidence="2" id="KW-0472">Membrane</keyword>
<evidence type="ECO:0000256" key="2">
    <source>
        <dbReference type="SAM" id="Phobius"/>
    </source>
</evidence>
<accession>A0A7X0U531</accession>
<dbReference type="Proteomes" id="UP000565579">
    <property type="component" value="Unassembled WGS sequence"/>
</dbReference>
<sequence length="412" mass="43429">MTDVEETLRRALGSASQNAPRMPAGLPAQLEARHRRRRRRNLAQAVLAAATVVVVAGGTAAVLRHSDMTAALPSTPLPTNPPRTGPTPRVWPLPEPVEKVYPEAVRKVPARGPGGTTLRPQAFIDDHTVLVTTWGGFERTDAVYAYDLRTRDLRKITDVPTPVGTVAFASDFTVGGGRVAWWTATKDRHVHVWTAPVSGGEATGVAAVEVEDGDGAGLDGLAVEADRIVFSLFSGGVFTVPAVGGEVREVAGGAGMHLLKWPWVGSPGGFSGGDGTRFTSITNVETGETSVAVTRPGEGPLICGTRACAGDQDGGRKSFHRLRDGSQEKELPVNGLMPDGLARERFLIAPVRAEGAGQVVILYDVSTGTAADLGERTEQGGIQVPAVARGDDRLLAYQVDDDLYVIDLAKIG</sequence>
<organism evidence="3 4">
    <name type="scientific">Nonomuraea rubra</name>
    <dbReference type="NCBI Taxonomy" id="46180"/>
    <lineage>
        <taxon>Bacteria</taxon>
        <taxon>Bacillati</taxon>
        <taxon>Actinomycetota</taxon>
        <taxon>Actinomycetes</taxon>
        <taxon>Streptosporangiales</taxon>
        <taxon>Streptosporangiaceae</taxon>
        <taxon>Nonomuraea</taxon>
    </lineage>
</organism>
<proteinExistence type="predicted"/>
<dbReference type="EMBL" id="JACHMI010000001">
    <property type="protein sequence ID" value="MBB6555433.1"/>
    <property type="molecule type" value="Genomic_DNA"/>
</dbReference>
<keyword evidence="4" id="KW-1185">Reference proteome</keyword>
<gene>
    <name evidence="3" type="ORF">HD593_010228</name>
</gene>
<keyword evidence="2" id="KW-0812">Transmembrane</keyword>
<feature type="region of interest" description="Disordered" evidence="1">
    <location>
        <begin position="71"/>
        <end position="94"/>
    </location>
</feature>
<keyword evidence="2" id="KW-1133">Transmembrane helix</keyword>
<evidence type="ECO:0000313" key="3">
    <source>
        <dbReference type="EMBL" id="MBB6555433.1"/>
    </source>
</evidence>
<evidence type="ECO:0008006" key="5">
    <source>
        <dbReference type="Google" id="ProtNLM"/>
    </source>
</evidence>
<comment type="caution">
    <text evidence="3">The sequence shown here is derived from an EMBL/GenBank/DDBJ whole genome shotgun (WGS) entry which is preliminary data.</text>
</comment>